<gene>
    <name evidence="2" type="ORF">K432DRAFT_439933</name>
</gene>
<keyword evidence="3" id="KW-1185">Reference proteome</keyword>
<reference evidence="2 3" key="1">
    <citation type="journal article" date="2016" name="Nat. Commun.">
        <title>Ectomycorrhizal ecology is imprinted in the genome of the dominant symbiotic fungus Cenococcum geophilum.</title>
        <authorList>
            <consortium name="DOE Joint Genome Institute"/>
            <person name="Peter M."/>
            <person name="Kohler A."/>
            <person name="Ohm R.A."/>
            <person name="Kuo A."/>
            <person name="Krutzmann J."/>
            <person name="Morin E."/>
            <person name="Arend M."/>
            <person name="Barry K.W."/>
            <person name="Binder M."/>
            <person name="Choi C."/>
            <person name="Clum A."/>
            <person name="Copeland A."/>
            <person name="Grisel N."/>
            <person name="Haridas S."/>
            <person name="Kipfer T."/>
            <person name="LaButti K."/>
            <person name="Lindquist E."/>
            <person name="Lipzen A."/>
            <person name="Maire R."/>
            <person name="Meier B."/>
            <person name="Mihaltcheva S."/>
            <person name="Molinier V."/>
            <person name="Murat C."/>
            <person name="Poggeler S."/>
            <person name="Quandt C.A."/>
            <person name="Sperisen C."/>
            <person name="Tritt A."/>
            <person name="Tisserant E."/>
            <person name="Crous P.W."/>
            <person name="Henrissat B."/>
            <person name="Nehls U."/>
            <person name="Egli S."/>
            <person name="Spatafora J.W."/>
            <person name="Grigoriev I.V."/>
            <person name="Martin F.M."/>
        </authorList>
    </citation>
    <scope>NUCLEOTIDE SEQUENCE [LARGE SCALE GENOMIC DNA]</scope>
    <source>
        <strain evidence="2 3">CBS 459.81</strain>
    </source>
</reference>
<dbReference type="InterPro" id="IPR052761">
    <property type="entry name" value="Fungal_Detox/Toxin_TFs"/>
</dbReference>
<feature type="region of interest" description="Disordered" evidence="1">
    <location>
        <begin position="54"/>
        <end position="78"/>
    </location>
</feature>
<feature type="region of interest" description="Disordered" evidence="1">
    <location>
        <begin position="1"/>
        <end position="31"/>
    </location>
</feature>
<evidence type="ECO:0000313" key="2">
    <source>
        <dbReference type="EMBL" id="OCK84666.1"/>
    </source>
</evidence>
<feature type="compositionally biased region" description="Basic and acidic residues" evidence="1">
    <location>
        <begin position="97"/>
        <end position="112"/>
    </location>
</feature>
<name>A0A8E2EIP9_9PEZI</name>
<dbReference type="Proteomes" id="UP000250266">
    <property type="component" value="Unassembled WGS sequence"/>
</dbReference>
<protein>
    <recommendedName>
        <fullName evidence="4">Transcription factor domain-containing protein</fullName>
    </recommendedName>
</protein>
<feature type="compositionally biased region" description="Polar residues" evidence="1">
    <location>
        <begin position="1"/>
        <end position="10"/>
    </location>
</feature>
<dbReference type="PANTHER" id="PTHR47425:SF2">
    <property type="entry name" value="FARB-RELATED"/>
    <property type="match status" value="1"/>
</dbReference>
<proteinExistence type="predicted"/>
<feature type="region of interest" description="Disordered" evidence="1">
    <location>
        <begin position="97"/>
        <end position="122"/>
    </location>
</feature>
<organism evidence="2 3">
    <name type="scientific">Lepidopterella palustris CBS 459.81</name>
    <dbReference type="NCBI Taxonomy" id="1314670"/>
    <lineage>
        <taxon>Eukaryota</taxon>
        <taxon>Fungi</taxon>
        <taxon>Dikarya</taxon>
        <taxon>Ascomycota</taxon>
        <taxon>Pezizomycotina</taxon>
        <taxon>Dothideomycetes</taxon>
        <taxon>Pleosporomycetidae</taxon>
        <taxon>Mytilinidiales</taxon>
        <taxon>Argynnaceae</taxon>
        <taxon>Lepidopterella</taxon>
    </lineage>
</organism>
<evidence type="ECO:0000313" key="3">
    <source>
        <dbReference type="Proteomes" id="UP000250266"/>
    </source>
</evidence>
<dbReference type="CDD" id="cd12148">
    <property type="entry name" value="fungal_TF_MHR"/>
    <property type="match status" value="1"/>
</dbReference>
<dbReference type="PANTHER" id="PTHR47425">
    <property type="entry name" value="FARB-RELATED"/>
    <property type="match status" value="1"/>
</dbReference>
<dbReference type="EMBL" id="KV744833">
    <property type="protein sequence ID" value="OCK84666.1"/>
    <property type="molecule type" value="Genomic_DNA"/>
</dbReference>
<feature type="non-terminal residue" evidence="2">
    <location>
        <position position="309"/>
    </location>
</feature>
<feature type="compositionally biased region" description="Basic residues" evidence="1">
    <location>
        <begin position="54"/>
        <end position="63"/>
    </location>
</feature>
<dbReference type="OrthoDB" id="5121955at2759"/>
<dbReference type="AlphaFoldDB" id="A0A8E2EIP9"/>
<evidence type="ECO:0008006" key="4">
    <source>
        <dbReference type="Google" id="ProtNLM"/>
    </source>
</evidence>
<evidence type="ECO:0000256" key="1">
    <source>
        <dbReference type="SAM" id="MobiDB-lite"/>
    </source>
</evidence>
<sequence>MEPETTSSRPSKQRRGDKVLSAPDMRVPRRKFLNKRAPLACQFCRKRKHWINGRGKFRGHKQRKDSDSEPSTPPDDFSNAVIELDWSTFALENPSKAERIRLPSSPTEREPNRNIAVTTPGPISVANQRHSFHERNPSQPGALQQQKSISSLYSPSAIIIPESDYERDTEYGTISTTTTSSSIAIAPPSTTVFNSANSEIPAYILPLSPELGADEISYLRKKGALTIPEKSLREELLQCYVDYVHWQVPAPSLPKVVEIVQRADGMTGKISLMLLQAIMFTGAAHIQMDSLYAAGFTSREHAQRVLFHR</sequence>
<accession>A0A8E2EIP9</accession>